<dbReference type="Gene3D" id="1.20.1540.10">
    <property type="entry name" value="Rhomboid-like"/>
    <property type="match status" value="1"/>
</dbReference>
<feature type="transmembrane region" description="Helical" evidence="7">
    <location>
        <begin position="324"/>
        <end position="348"/>
    </location>
</feature>
<protein>
    <recommendedName>
        <fullName evidence="8">Peptidase S54 rhomboid domain-containing protein</fullName>
    </recommendedName>
</protein>
<evidence type="ECO:0000313" key="9">
    <source>
        <dbReference type="EMBL" id="KAL0841662.1"/>
    </source>
</evidence>
<dbReference type="InterPro" id="IPR035952">
    <property type="entry name" value="Rhomboid-like_sf"/>
</dbReference>
<evidence type="ECO:0000256" key="4">
    <source>
        <dbReference type="ARBA" id="ARBA00022989"/>
    </source>
</evidence>
<feature type="transmembrane region" description="Helical" evidence="7">
    <location>
        <begin position="292"/>
        <end position="312"/>
    </location>
</feature>
<evidence type="ECO:0000256" key="3">
    <source>
        <dbReference type="ARBA" id="ARBA00022692"/>
    </source>
</evidence>
<feature type="region of interest" description="Disordered" evidence="6">
    <location>
        <begin position="87"/>
        <end position="108"/>
    </location>
</feature>
<proteinExistence type="inferred from homology"/>
<evidence type="ECO:0000256" key="6">
    <source>
        <dbReference type="SAM" id="MobiDB-lite"/>
    </source>
</evidence>
<dbReference type="EMBL" id="JBEDNZ010000005">
    <property type="protein sequence ID" value="KAL0841662.1"/>
    <property type="molecule type" value="Genomic_DNA"/>
</dbReference>
<feature type="transmembrane region" description="Helical" evidence="7">
    <location>
        <begin position="195"/>
        <end position="216"/>
    </location>
</feature>
<evidence type="ECO:0000256" key="7">
    <source>
        <dbReference type="SAM" id="Phobius"/>
    </source>
</evidence>
<comment type="caution">
    <text evidence="9">The sequence shown here is derived from an EMBL/GenBank/DDBJ whole genome shotgun (WGS) entry which is preliminary data.</text>
</comment>
<name>A0ABD0TF23_LOXSC</name>
<gene>
    <name evidence="9" type="ORF">ABMA28_013940</name>
</gene>
<keyword evidence="3 7" id="KW-0812">Transmembrane</keyword>
<feature type="transmembrane region" description="Helical" evidence="7">
    <location>
        <begin position="160"/>
        <end position="188"/>
    </location>
</feature>
<keyword evidence="5 7" id="KW-0472">Membrane</keyword>
<dbReference type="InterPro" id="IPR051739">
    <property type="entry name" value="Rhomboid_IM_Serine_Proteases"/>
</dbReference>
<feature type="transmembrane region" description="Helical" evidence="7">
    <location>
        <begin position="116"/>
        <end position="140"/>
    </location>
</feature>
<feature type="region of interest" description="Disordered" evidence="6">
    <location>
        <begin position="17"/>
        <end position="65"/>
    </location>
</feature>
<dbReference type="PANTHER" id="PTHR45840:SF10">
    <property type="entry name" value="RHOMBOID PROTEASE"/>
    <property type="match status" value="1"/>
</dbReference>
<feature type="transmembrane region" description="Helical" evidence="7">
    <location>
        <begin position="222"/>
        <end position="242"/>
    </location>
</feature>
<dbReference type="AlphaFoldDB" id="A0ABD0TF23"/>
<dbReference type="Pfam" id="PF01694">
    <property type="entry name" value="Rhomboid"/>
    <property type="match status" value="1"/>
</dbReference>
<dbReference type="Proteomes" id="UP001549921">
    <property type="component" value="Unassembled WGS sequence"/>
</dbReference>
<sequence>MAPDADYEEVERLNVQEYRPGVHQGRRILPDGAPPAQAWAENEDLDRSDSAHNSPGENRRLLSPDIILPPQKHKSRLQAGLTLGVSNTPRKHTKCPQTPRCIKRQKSKSQKRREKLFAILKPPYFIVSMIFFIVTIHIWIPEEMRAYLVWSPGAWWREPWRLLTYGCVHASVVHLALNAVVALAVGWCLEREQGWWRVVCVWCGGVAAGALGAGILQPRVHVVGASAAVYALLTAHLPNVCLRFGHVPLWWFRPLSVVVLGASEACWALVRSPPARAAAASAHAHAQGAEHVAWAAHALGAAVGIPIAFIVFTGENDSKLVIKVCRVVSLLLLTAGIIAAALHFSLWYDVDLD</sequence>
<organism evidence="9 10">
    <name type="scientific">Loxostege sticticalis</name>
    <name type="common">Beet webworm moth</name>
    <dbReference type="NCBI Taxonomy" id="481309"/>
    <lineage>
        <taxon>Eukaryota</taxon>
        <taxon>Metazoa</taxon>
        <taxon>Ecdysozoa</taxon>
        <taxon>Arthropoda</taxon>
        <taxon>Hexapoda</taxon>
        <taxon>Insecta</taxon>
        <taxon>Pterygota</taxon>
        <taxon>Neoptera</taxon>
        <taxon>Endopterygota</taxon>
        <taxon>Lepidoptera</taxon>
        <taxon>Glossata</taxon>
        <taxon>Ditrysia</taxon>
        <taxon>Pyraloidea</taxon>
        <taxon>Crambidae</taxon>
        <taxon>Pyraustinae</taxon>
        <taxon>Loxostege</taxon>
    </lineage>
</organism>
<evidence type="ECO:0000256" key="1">
    <source>
        <dbReference type="ARBA" id="ARBA00004141"/>
    </source>
</evidence>
<accession>A0ABD0TF23</accession>
<comment type="similarity">
    <text evidence="2">Belongs to the peptidase S54 family.</text>
</comment>
<keyword evidence="4 7" id="KW-1133">Transmembrane helix</keyword>
<comment type="subcellular location">
    <subcellularLocation>
        <location evidence="1">Membrane</location>
        <topology evidence="1">Multi-pass membrane protein</topology>
    </subcellularLocation>
</comment>
<evidence type="ECO:0000313" key="10">
    <source>
        <dbReference type="Proteomes" id="UP001549921"/>
    </source>
</evidence>
<feature type="transmembrane region" description="Helical" evidence="7">
    <location>
        <begin position="249"/>
        <end position="270"/>
    </location>
</feature>
<dbReference type="SUPFAM" id="SSF144091">
    <property type="entry name" value="Rhomboid-like"/>
    <property type="match status" value="1"/>
</dbReference>
<evidence type="ECO:0000256" key="5">
    <source>
        <dbReference type="ARBA" id="ARBA00023136"/>
    </source>
</evidence>
<evidence type="ECO:0000259" key="8">
    <source>
        <dbReference type="Pfam" id="PF01694"/>
    </source>
</evidence>
<reference evidence="9 10" key="1">
    <citation type="submission" date="2024-06" db="EMBL/GenBank/DDBJ databases">
        <title>A chromosome-level genome assembly of beet webworm, Loxostege sticticalis.</title>
        <authorList>
            <person name="Zhang Y."/>
        </authorList>
    </citation>
    <scope>NUCLEOTIDE SEQUENCE [LARGE SCALE GENOMIC DNA]</scope>
    <source>
        <strain evidence="9">AQ028</strain>
        <tissue evidence="9">Male pupae</tissue>
    </source>
</reference>
<evidence type="ECO:0000256" key="2">
    <source>
        <dbReference type="ARBA" id="ARBA00009045"/>
    </source>
</evidence>
<dbReference type="PANTHER" id="PTHR45840">
    <property type="entry name" value="RHOMBOID-RELATED PROTEIN"/>
    <property type="match status" value="1"/>
</dbReference>
<feature type="domain" description="Peptidase S54 rhomboid" evidence="8">
    <location>
        <begin position="158"/>
        <end position="312"/>
    </location>
</feature>
<dbReference type="GO" id="GO:0016020">
    <property type="term" value="C:membrane"/>
    <property type="evidence" value="ECO:0007669"/>
    <property type="project" value="UniProtKB-SubCell"/>
</dbReference>
<dbReference type="InterPro" id="IPR022764">
    <property type="entry name" value="Peptidase_S54_rhomboid_dom"/>
</dbReference>